<dbReference type="PaxDb" id="2850-Phatr42507"/>
<dbReference type="OMA" id="FLTKFLM"/>
<accession>B7FRI9</accession>
<evidence type="ECO:0000313" key="2">
    <source>
        <dbReference type="Proteomes" id="UP000000759"/>
    </source>
</evidence>
<keyword evidence="2" id="KW-1185">Reference proteome</keyword>
<dbReference type="HOGENOM" id="CLU_427306_0_0_1"/>
<dbReference type="EMBL" id="CM000605">
    <property type="protein sequence ID" value="EEC51017.1"/>
    <property type="molecule type" value="Genomic_DNA"/>
</dbReference>
<dbReference type="eggNOG" id="ENOG502SIMV">
    <property type="taxonomic scope" value="Eukaryota"/>
</dbReference>
<evidence type="ECO:0000313" key="1">
    <source>
        <dbReference type="EMBL" id="EEC51017.1"/>
    </source>
</evidence>
<dbReference type="KEGG" id="pti:PHATRDRAFT_42507"/>
<dbReference type="AlphaFoldDB" id="B7FRI9"/>
<reference evidence="2" key="2">
    <citation type="submission" date="2008-08" db="EMBL/GenBank/DDBJ databases">
        <authorList>
            <consortium name="Diatom Consortium"/>
            <person name="Grigoriev I."/>
            <person name="Grimwood J."/>
            <person name="Kuo A."/>
            <person name="Otillar R.P."/>
            <person name="Salamov A."/>
            <person name="Detter J.C."/>
            <person name="Lindquist E."/>
            <person name="Shapiro H."/>
            <person name="Lucas S."/>
            <person name="Glavina del Rio T."/>
            <person name="Pitluck S."/>
            <person name="Rokhsar D."/>
            <person name="Bowler C."/>
        </authorList>
    </citation>
    <scope>GENOME REANNOTATION</scope>
    <source>
        <strain evidence="2">CCAP 1055/1</strain>
    </source>
</reference>
<dbReference type="GeneID" id="7196060"/>
<reference evidence="1 2" key="1">
    <citation type="journal article" date="2008" name="Nature">
        <title>The Phaeodactylum genome reveals the evolutionary history of diatom genomes.</title>
        <authorList>
            <person name="Bowler C."/>
            <person name="Allen A.E."/>
            <person name="Badger J.H."/>
            <person name="Grimwood J."/>
            <person name="Jabbari K."/>
            <person name="Kuo A."/>
            <person name="Maheswari U."/>
            <person name="Martens C."/>
            <person name="Maumus F."/>
            <person name="Otillar R.P."/>
            <person name="Rayko E."/>
            <person name="Salamov A."/>
            <person name="Vandepoele K."/>
            <person name="Beszteri B."/>
            <person name="Gruber A."/>
            <person name="Heijde M."/>
            <person name="Katinka M."/>
            <person name="Mock T."/>
            <person name="Valentin K."/>
            <person name="Verret F."/>
            <person name="Berges J.A."/>
            <person name="Brownlee C."/>
            <person name="Cadoret J.P."/>
            <person name="Chiovitti A."/>
            <person name="Choi C.J."/>
            <person name="Coesel S."/>
            <person name="De Martino A."/>
            <person name="Detter J.C."/>
            <person name="Durkin C."/>
            <person name="Falciatore A."/>
            <person name="Fournet J."/>
            <person name="Haruta M."/>
            <person name="Huysman M.J."/>
            <person name="Jenkins B.D."/>
            <person name="Jiroutova K."/>
            <person name="Jorgensen R.E."/>
            <person name="Joubert Y."/>
            <person name="Kaplan A."/>
            <person name="Kroger N."/>
            <person name="Kroth P.G."/>
            <person name="La Roche J."/>
            <person name="Lindquist E."/>
            <person name="Lommer M."/>
            <person name="Martin-Jezequel V."/>
            <person name="Lopez P.J."/>
            <person name="Lucas S."/>
            <person name="Mangogna M."/>
            <person name="McGinnis K."/>
            <person name="Medlin L.K."/>
            <person name="Montsant A."/>
            <person name="Oudot-Le Secq M.P."/>
            <person name="Napoli C."/>
            <person name="Obornik M."/>
            <person name="Parker M.S."/>
            <person name="Petit J.L."/>
            <person name="Porcel B.M."/>
            <person name="Poulsen N."/>
            <person name="Robison M."/>
            <person name="Rychlewski L."/>
            <person name="Rynearson T.A."/>
            <person name="Schmutz J."/>
            <person name="Shapiro H."/>
            <person name="Siaut M."/>
            <person name="Stanley M."/>
            <person name="Sussman M.R."/>
            <person name="Taylor A.R."/>
            <person name="Vardi A."/>
            <person name="von Dassow P."/>
            <person name="Vyverman W."/>
            <person name="Willis A."/>
            <person name="Wyrwicz L.S."/>
            <person name="Rokhsar D.S."/>
            <person name="Weissenbach J."/>
            <person name="Armbrust E.V."/>
            <person name="Green B.R."/>
            <person name="Van de Peer Y."/>
            <person name="Grigoriev I.V."/>
        </authorList>
    </citation>
    <scope>NUCLEOTIDE SEQUENCE [LARGE SCALE GENOMIC DNA]</scope>
    <source>
        <strain evidence="1 2">CCAP 1055/1</strain>
    </source>
</reference>
<sequence>MLSDSERKKHKTRKLSLPKLTMAPEIKDNARLIDSPHGDLQISPNGSFDIPDGYGLFIQLAATSERVFLETEPDCHFPKIHPNCYAPEALRDLYLLKGGGSGTAVFHGWHPKLGSIVMKHGGAKDTREVFSLAEIRRELEARGGTEETIDVAGVSADAMRRRIPEFVGVYISKHHVRNRARELWSTLRETSLHNLLSLNTVADEEMDLDDSLNEHDRRKRRDSITERLDAVKEKREFRVCRGEDTGFEVLFRRVLLHIPAFDADGVITDGLRFLYELADQLATEQERQYWKVTLCQKTIGGANAENGASVLTRGGLKGSLQQKLIQEFSQVMQDLQNLTLPNERSGVEAVRVEVDSLRVSRDILTVSKMADSFCGSAILKNFKPNGGRFFKLREMGSLFRNSKELLLAPGEAKPAKYLGMILERGSKLSCVFHEVFAVHSALDAMEGSWLDVLEHATSLTQKSATDRIWTCGLTDAGLHNTFLSEERGLELFDLGEPQLVPQPAFLTKFLMSFFHTLGMQEGDDGKWVRRFVVASGKLSLTEDTRALLPYIYKAFEENMDHFIYNIFGGDENVRSLLHKYVVLQLLSDAAFCLARWERKGGGKERIRNTGSLHKWLWRSLWDIYIASDVHHRLILKANIHK</sequence>
<organism evidence="1 2">
    <name type="scientific">Phaeodactylum tricornutum (strain CCAP 1055/1)</name>
    <dbReference type="NCBI Taxonomy" id="556484"/>
    <lineage>
        <taxon>Eukaryota</taxon>
        <taxon>Sar</taxon>
        <taxon>Stramenopiles</taxon>
        <taxon>Ochrophyta</taxon>
        <taxon>Bacillariophyta</taxon>
        <taxon>Bacillariophyceae</taxon>
        <taxon>Bacillariophycidae</taxon>
        <taxon>Naviculales</taxon>
        <taxon>Phaeodactylaceae</taxon>
        <taxon>Phaeodactylum</taxon>
    </lineage>
</organism>
<proteinExistence type="predicted"/>
<dbReference type="InParanoid" id="B7FRI9"/>
<name>B7FRI9_PHATC</name>
<dbReference type="RefSeq" id="XP_002176554.1">
    <property type="nucleotide sequence ID" value="XM_002176518.1"/>
</dbReference>
<gene>
    <name evidence="1" type="ORF">PHATRDRAFT_42507</name>
</gene>
<dbReference type="OrthoDB" id="44709at2759"/>
<protein>
    <submittedName>
        <fullName evidence="1">Uncharacterized protein</fullName>
    </submittedName>
</protein>
<dbReference type="Proteomes" id="UP000000759">
    <property type="component" value="Chromosome 1"/>
</dbReference>